<dbReference type="STRING" id="1120920.SAMN03080599_00979"/>
<evidence type="ECO:0000256" key="6">
    <source>
        <dbReference type="ARBA" id="ARBA00023136"/>
    </source>
</evidence>
<keyword evidence="9" id="KW-0966">Cell projection</keyword>
<keyword evidence="5" id="KW-0283">Flagellar rotation</keyword>
<keyword evidence="9" id="KW-0282">Flagellum</keyword>
<sequence length="385" mass="40730">MMDNFISQAELDSLLRKNGELNGKEETLMMPEDLDILSEVGNVTLSAASDALSKFLKQKVTISAPTVEALTFEAMAARFATPMAVAAMQIKGDVIGDTLIALEPEAAAAIASIVSGGDPVGDWAASEALAGLSTATLAALTEGVNYTAGYLFEALSEMTGLTVEPFTAETSIWEGDAGKRLAKHFMEKPVCVMTATIGINGQALGALWHLYAGAHAEAIVAGLHKKYNPEASEEDLSTNAVPVPERLPMVEEKPQPAVAPTKTSAAPFTASQATSAPLPEVEVQKPMFAPIKESSKAPQQKNLDLIMDVPLELSVVLGKTKKTIKDVLSLGTGSVVELNKLADEPLEIHVNGKLVAQGEVVVIGENFGIRITQILSREQRVDSLK</sequence>
<dbReference type="InterPro" id="IPR028976">
    <property type="entry name" value="CheC-like_sf"/>
</dbReference>
<gene>
    <name evidence="9" type="ORF">SAMN03080599_00979</name>
</gene>
<dbReference type="Pfam" id="PF04509">
    <property type="entry name" value="CheC"/>
    <property type="match status" value="1"/>
</dbReference>
<dbReference type="GO" id="GO:0006935">
    <property type="term" value="P:chemotaxis"/>
    <property type="evidence" value="ECO:0007669"/>
    <property type="project" value="UniProtKB-KW"/>
</dbReference>
<dbReference type="PANTHER" id="PTHR43484">
    <property type="match status" value="1"/>
</dbReference>
<dbReference type="Proteomes" id="UP000199208">
    <property type="component" value="Unassembled WGS sequence"/>
</dbReference>
<evidence type="ECO:0000256" key="3">
    <source>
        <dbReference type="ARBA" id="ARBA00022475"/>
    </source>
</evidence>
<dbReference type="NCBIfam" id="TIGR02480">
    <property type="entry name" value="fliN"/>
    <property type="match status" value="1"/>
</dbReference>
<dbReference type="Pfam" id="PF01052">
    <property type="entry name" value="FliMN_C"/>
    <property type="match status" value="1"/>
</dbReference>
<feature type="domain" description="Flagellar motor switch protein FliN-like C-terminal" evidence="7">
    <location>
        <begin position="305"/>
        <end position="375"/>
    </location>
</feature>
<name>A0A1G5RUX5_9FIRM</name>
<keyword evidence="10" id="KW-1185">Reference proteome</keyword>
<dbReference type="SUPFAM" id="SSF101801">
    <property type="entry name" value="Surface presentation of antigens (SPOA)"/>
    <property type="match status" value="1"/>
</dbReference>
<evidence type="ECO:0000256" key="4">
    <source>
        <dbReference type="ARBA" id="ARBA00022500"/>
    </source>
</evidence>
<dbReference type="RefSeq" id="WP_092589764.1">
    <property type="nucleotide sequence ID" value="NZ_FMWL01000003.1"/>
</dbReference>
<dbReference type="AlphaFoldDB" id="A0A1G5RUX5"/>
<dbReference type="OrthoDB" id="9773459at2"/>
<dbReference type="PANTHER" id="PTHR43484:SF1">
    <property type="entry name" value="FLAGELLAR MOTOR SWITCH PROTEIN FLIN"/>
    <property type="match status" value="1"/>
</dbReference>
<protein>
    <submittedName>
        <fullName evidence="9">Flagellar motor switch protein FliN/FliY</fullName>
    </submittedName>
</protein>
<evidence type="ECO:0000313" key="9">
    <source>
        <dbReference type="EMBL" id="SCZ77853.1"/>
    </source>
</evidence>
<dbReference type="Gene3D" id="3.40.1550.10">
    <property type="entry name" value="CheC-like"/>
    <property type="match status" value="1"/>
</dbReference>
<proteinExistence type="inferred from homology"/>
<dbReference type="InterPro" id="IPR001543">
    <property type="entry name" value="FliN-like_C"/>
</dbReference>
<keyword evidence="3" id="KW-1003">Cell membrane</keyword>
<keyword evidence="6" id="KW-0472">Membrane</keyword>
<comment type="subcellular location">
    <subcellularLocation>
        <location evidence="1">Cell membrane</location>
        <topology evidence="1">Peripheral membrane protein</topology>
        <orientation evidence="1">Cytoplasmic side</orientation>
    </subcellularLocation>
</comment>
<dbReference type="SUPFAM" id="SSF103039">
    <property type="entry name" value="CheC-like"/>
    <property type="match status" value="1"/>
</dbReference>
<dbReference type="GO" id="GO:0003774">
    <property type="term" value="F:cytoskeletal motor activity"/>
    <property type="evidence" value="ECO:0007669"/>
    <property type="project" value="InterPro"/>
</dbReference>
<evidence type="ECO:0000256" key="2">
    <source>
        <dbReference type="ARBA" id="ARBA00009226"/>
    </source>
</evidence>
<dbReference type="NCBIfam" id="NF005995">
    <property type="entry name" value="PRK08119.1"/>
    <property type="match status" value="1"/>
</dbReference>
<keyword evidence="4" id="KW-0145">Chemotaxis</keyword>
<organism evidence="9 10">
    <name type="scientific">Acidaminobacter hydrogenoformans DSM 2784</name>
    <dbReference type="NCBI Taxonomy" id="1120920"/>
    <lineage>
        <taxon>Bacteria</taxon>
        <taxon>Bacillati</taxon>
        <taxon>Bacillota</taxon>
        <taxon>Clostridia</taxon>
        <taxon>Peptostreptococcales</taxon>
        <taxon>Acidaminobacteraceae</taxon>
        <taxon>Acidaminobacter</taxon>
    </lineage>
</organism>
<dbReference type="GO" id="GO:0016787">
    <property type="term" value="F:hydrolase activity"/>
    <property type="evidence" value="ECO:0007669"/>
    <property type="project" value="InterPro"/>
</dbReference>
<dbReference type="EMBL" id="FMWL01000003">
    <property type="protein sequence ID" value="SCZ77853.1"/>
    <property type="molecule type" value="Genomic_DNA"/>
</dbReference>
<keyword evidence="9" id="KW-0969">Cilium</keyword>
<evidence type="ECO:0000259" key="7">
    <source>
        <dbReference type="Pfam" id="PF01052"/>
    </source>
</evidence>
<evidence type="ECO:0000313" key="10">
    <source>
        <dbReference type="Proteomes" id="UP000199208"/>
    </source>
</evidence>
<dbReference type="PRINTS" id="PR00956">
    <property type="entry name" value="FLGMOTORFLIN"/>
</dbReference>
<evidence type="ECO:0000256" key="1">
    <source>
        <dbReference type="ARBA" id="ARBA00004413"/>
    </source>
</evidence>
<dbReference type="Gene3D" id="2.30.330.10">
    <property type="entry name" value="SpoA-like"/>
    <property type="match status" value="1"/>
</dbReference>
<dbReference type="InterPro" id="IPR012826">
    <property type="entry name" value="FliN"/>
</dbReference>
<dbReference type="GO" id="GO:0005886">
    <property type="term" value="C:plasma membrane"/>
    <property type="evidence" value="ECO:0007669"/>
    <property type="project" value="UniProtKB-SubCell"/>
</dbReference>
<feature type="domain" description="CheC-like protein" evidence="8">
    <location>
        <begin position="34"/>
        <end position="67"/>
    </location>
</feature>
<dbReference type="InterPro" id="IPR051469">
    <property type="entry name" value="FliN/MopA/SpaO"/>
</dbReference>
<dbReference type="InterPro" id="IPR036429">
    <property type="entry name" value="SpoA-like_sf"/>
</dbReference>
<dbReference type="InterPro" id="IPR007597">
    <property type="entry name" value="CheC"/>
</dbReference>
<reference evidence="9 10" key="1">
    <citation type="submission" date="2016-10" db="EMBL/GenBank/DDBJ databases">
        <authorList>
            <person name="de Groot N.N."/>
        </authorList>
    </citation>
    <scope>NUCLEOTIDE SEQUENCE [LARGE SCALE GENOMIC DNA]</scope>
    <source>
        <strain evidence="9 10">DSM 2784</strain>
    </source>
</reference>
<accession>A0A1G5RUX5</accession>
<dbReference type="InterPro" id="IPR001172">
    <property type="entry name" value="FliN_T3SS_HrcQb"/>
</dbReference>
<dbReference type="GO" id="GO:0009425">
    <property type="term" value="C:bacterial-type flagellum basal body"/>
    <property type="evidence" value="ECO:0007669"/>
    <property type="project" value="InterPro"/>
</dbReference>
<comment type="similarity">
    <text evidence="2">Belongs to the FliN/MopA/SpaO family.</text>
</comment>
<evidence type="ECO:0000259" key="8">
    <source>
        <dbReference type="Pfam" id="PF04509"/>
    </source>
</evidence>
<dbReference type="GO" id="GO:0071973">
    <property type="term" value="P:bacterial-type flagellum-dependent cell motility"/>
    <property type="evidence" value="ECO:0007669"/>
    <property type="project" value="InterPro"/>
</dbReference>
<evidence type="ECO:0000256" key="5">
    <source>
        <dbReference type="ARBA" id="ARBA00022779"/>
    </source>
</evidence>